<dbReference type="InterPro" id="IPR013087">
    <property type="entry name" value="Znf_C2H2_type"/>
</dbReference>
<dbReference type="SMART" id="SM00355">
    <property type="entry name" value="ZnF_C2H2"/>
    <property type="match status" value="5"/>
</dbReference>
<reference evidence="15 16" key="1">
    <citation type="submission" date="2020-02" db="EMBL/GenBank/DDBJ databases">
        <authorList>
            <person name="Ferguson B K."/>
        </authorList>
    </citation>
    <scope>NUCLEOTIDE SEQUENCE [LARGE SCALE GENOMIC DNA]</scope>
</reference>
<dbReference type="InterPro" id="IPR051095">
    <property type="entry name" value="Dros_DevTransReg"/>
</dbReference>
<evidence type="ECO:0000256" key="12">
    <source>
        <dbReference type="SAM" id="MobiDB-lite"/>
    </source>
</evidence>
<comment type="subcellular location">
    <subcellularLocation>
        <location evidence="1">Nucleus</location>
    </subcellularLocation>
</comment>
<keyword evidence="6" id="KW-0862">Zinc</keyword>
<evidence type="ECO:0000256" key="3">
    <source>
        <dbReference type="ARBA" id="ARBA00022723"/>
    </source>
</evidence>
<evidence type="ECO:0000256" key="1">
    <source>
        <dbReference type="ARBA" id="ARBA00004123"/>
    </source>
</evidence>
<dbReference type="Pfam" id="PF00651">
    <property type="entry name" value="BTB"/>
    <property type="match status" value="1"/>
</dbReference>
<evidence type="ECO:0000256" key="4">
    <source>
        <dbReference type="ARBA" id="ARBA00022737"/>
    </source>
</evidence>
<keyword evidence="4" id="KW-0677">Repeat</keyword>
<feature type="region of interest" description="Disordered" evidence="12">
    <location>
        <begin position="651"/>
        <end position="701"/>
    </location>
</feature>
<proteinExistence type="inferred from homology"/>
<evidence type="ECO:0000256" key="7">
    <source>
        <dbReference type="ARBA" id="ARBA00023015"/>
    </source>
</evidence>
<evidence type="ECO:0000259" key="14">
    <source>
        <dbReference type="PROSITE" id="PS50157"/>
    </source>
</evidence>
<evidence type="ECO:0000256" key="11">
    <source>
        <dbReference type="PROSITE-ProRule" id="PRU00042"/>
    </source>
</evidence>
<dbReference type="SUPFAM" id="SSF57667">
    <property type="entry name" value="beta-beta-alpha zinc fingers"/>
    <property type="match status" value="2"/>
</dbReference>
<evidence type="ECO:0000256" key="10">
    <source>
        <dbReference type="ARBA" id="ARBA00023242"/>
    </source>
</evidence>
<dbReference type="InterPro" id="IPR036236">
    <property type="entry name" value="Znf_C2H2_sf"/>
</dbReference>
<sequence length="822" mass="91010">MGSEHYCLRWNNHQSNLLGVFSQLLEAESLVDVTLASSEGHSLRAHKVVLSACSSYFRALFLDHPARHPIVILKDVCFTELRTLVEFMYRGEVSVETCRLPALLKTAESLKVKGLAEMAAGKASNKEDGGAAVAHERTGSSTEERHRREESPPPPPRPPPPPPTSDDVPPPSKSRTPPRPPSAAPSPEQPPSVPCEDEPMRLSPSRPPPSDDRPTDMDDDDVDIDDEDACSVQSGPSDMTPHRCGMPVRHSAPHSIPPPHSPHPSEPLPGPSGLPPVQDAPLVSNSWLCLHTRRPALQVRILRQGLQAAAPHEGPLPRSHGRAPLPLFALRQDLLPLDDTQSPREDALSEVRAEVPLVAEPGRRAAAHGVRTGGTPPAVRPVRRISLHAAPVALRPQLDRRAPALPTKDFALSLTQMVPLISVTLIKIWASPAPYPHSKHEILMITNIVDSARHVDFRVSENDILERNSHNGVHHSYYCKNLTKSEIEVCLVEGEYGGAGSSRSLDQISSSSRSSTPFQYPSIAGLAGALYSETVVSLLRAQGIEIPGGVRCSVCLAGFPTPWLLDQHIQLQHPGHRGSPHPAEPMRDDKPFRCDQCGQSYRYRSAYLKHREQNHRARLPADKLFTCDVCGMQFRYLKSFKKHRLNHTLERLHASPRRPVERDKDDQEVTEGHDEVTSSNEAVGRSAEQPSDQDDTVDSVSAEAGESSSLIGLLRLNERQRPTRSFACPFCGKCVRSKENLKLHVRKHTGERPFACLFCGRAFGGKSDLTRHLRIHTEKTSFWRSKKRDSETGKRARLWICIFYNIILCDQTLIIKKTVDLI</sequence>
<dbReference type="PROSITE" id="PS50157">
    <property type="entry name" value="ZINC_FINGER_C2H2_2"/>
    <property type="match status" value="4"/>
</dbReference>
<dbReference type="EMBL" id="CADCXU010027034">
    <property type="protein sequence ID" value="CAB0013886.1"/>
    <property type="molecule type" value="Genomic_DNA"/>
</dbReference>
<name>A0A6H5H7V7_9HEMI</name>
<dbReference type="PRINTS" id="PR01217">
    <property type="entry name" value="PRICHEXTENSN"/>
</dbReference>
<dbReference type="GO" id="GO:0008270">
    <property type="term" value="F:zinc ion binding"/>
    <property type="evidence" value="ECO:0007669"/>
    <property type="project" value="UniProtKB-KW"/>
</dbReference>
<feature type="compositionally biased region" description="Pro residues" evidence="12">
    <location>
        <begin position="152"/>
        <end position="193"/>
    </location>
</feature>
<dbReference type="PROSITE" id="PS50097">
    <property type="entry name" value="BTB"/>
    <property type="match status" value="1"/>
</dbReference>
<feature type="domain" description="C2H2-type" evidence="14">
    <location>
        <begin position="726"/>
        <end position="753"/>
    </location>
</feature>
<evidence type="ECO:0000313" key="15">
    <source>
        <dbReference type="EMBL" id="CAB0013886.1"/>
    </source>
</evidence>
<dbReference type="InterPro" id="IPR000210">
    <property type="entry name" value="BTB/POZ_dom"/>
</dbReference>
<dbReference type="SUPFAM" id="SSF54695">
    <property type="entry name" value="POZ domain"/>
    <property type="match status" value="1"/>
</dbReference>
<keyword evidence="10" id="KW-0539">Nucleus</keyword>
<feature type="region of interest" description="Disordered" evidence="12">
    <location>
        <begin position="121"/>
        <end position="277"/>
    </location>
</feature>
<evidence type="ECO:0000256" key="2">
    <source>
        <dbReference type="ARBA" id="ARBA00006991"/>
    </source>
</evidence>
<protein>
    <recommendedName>
        <fullName evidence="17">BTB domain-containing protein</fullName>
    </recommendedName>
</protein>
<feature type="compositionally biased region" description="Basic and acidic residues" evidence="12">
    <location>
        <begin position="651"/>
        <end position="676"/>
    </location>
</feature>
<dbReference type="InterPro" id="IPR011333">
    <property type="entry name" value="SKP1/BTB/POZ_sf"/>
</dbReference>
<feature type="domain" description="C2H2-type" evidence="14">
    <location>
        <begin position="592"/>
        <end position="620"/>
    </location>
</feature>
<dbReference type="AlphaFoldDB" id="A0A6H5H7V7"/>
<evidence type="ECO:0000256" key="6">
    <source>
        <dbReference type="ARBA" id="ARBA00022833"/>
    </source>
</evidence>
<dbReference type="FunFam" id="3.30.160.60:FF:001064">
    <property type="entry name" value="Zinc finger protein 425"/>
    <property type="match status" value="1"/>
</dbReference>
<evidence type="ECO:0000256" key="5">
    <source>
        <dbReference type="ARBA" id="ARBA00022771"/>
    </source>
</evidence>
<dbReference type="CDD" id="cd18315">
    <property type="entry name" value="BTB_POZ_BAB-like"/>
    <property type="match status" value="1"/>
</dbReference>
<dbReference type="PROSITE" id="PS00028">
    <property type="entry name" value="ZINC_FINGER_C2H2_1"/>
    <property type="match status" value="5"/>
</dbReference>
<dbReference type="GO" id="GO:0048513">
    <property type="term" value="P:animal organ development"/>
    <property type="evidence" value="ECO:0007669"/>
    <property type="project" value="UniProtKB-ARBA"/>
</dbReference>
<evidence type="ECO:0000256" key="8">
    <source>
        <dbReference type="ARBA" id="ARBA00023125"/>
    </source>
</evidence>
<dbReference type="GO" id="GO:0006357">
    <property type="term" value="P:regulation of transcription by RNA polymerase II"/>
    <property type="evidence" value="ECO:0007669"/>
    <property type="project" value="TreeGrafter"/>
</dbReference>
<dbReference type="Pfam" id="PF00096">
    <property type="entry name" value="zf-C2H2"/>
    <property type="match status" value="2"/>
</dbReference>
<keyword evidence="9" id="KW-0804">Transcription</keyword>
<dbReference type="PANTHER" id="PTHR23110:SF104">
    <property type="entry name" value="MATERNAL GENE REQUIRED FOR MEIOSIS, ISOFORM H"/>
    <property type="match status" value="1"/>
</dbReference>
<dbReference type="SMART" id="SM00225">
    <property type="entry name" value="BTB"/>
    <property type="match status" value="1"/>
</dbReference>
<evidence type="ECO:0000313" key="16">
    <source>
        <dbReference type="Proteomes" id="UP000479000"/>
    </source>
</evidence>
<dbReference type="GO" id="GO:0005634">
    <property type="term" value="C:nucleus"/>
    <property type="evidence" value="ECO:0007669"/>
    <property type="project" value="UniProtKB-SubCell"/>
</dbReference>
<feature type="compositionally biased region" description="Acidic residues" evidence="12">
    <location>
        <begin position="217"/>
        <end position="229"/>
    </location>
</feature>
<accession>A0A6H5H7V7</accession>
<evidence type="ECO:0000259" key="13">
    <source>
        <dbReference type="PROSITE" id="PS50097"/>
    </source>
</evidence>
<feature type="domain" description="C2H2-type" evidence="14">
    <location>
        <begin position="754"/>
        <end position="781"/>
    </location>
</feature>
<feature type="compositionally biased region" description="Pro residues" evidence="12">
    <location>
        <begin position="255"/>
        <end position="274"/>
    </location>
</feature>
<dbReference type="GO" id="GO:0003677">
    <property type="term" value="F:DNA binding"/>
    <property type="evidence" value="ECO:0007669"/>
    <property type="project" value="UniProtKB-KW"/>
</dbReference>
<feature type="domain" description="BTB" evidence="13">
    <location>
        <begin position="31"/>
        <end position="97"/>
    </location>
</feature>
<keyword evidence="5 11" id="KW-0863">Zinc-finger</keyword>
<keyword evidence="3" id="KW-0479">Metal-binding</keyword>
<keyword evidence="16" id="KW-1185">Reference proteome</keyword>
<gene>
    <name evidence="15" type="ORF">NTEN_LOCUS18431</name>
</gene>
<comment type="similarity">
    <text evidence="2">Belongs to the krueppel C2H2-type zinc-finger protein family.</text>
</comment>
<dbReference type="Gene3D" id="3.30.160.60">
    <property type="entry name" value="Classic Zinc Finger"/>
    <property type="match status" value="3"/>
</dbReference>
<dbReference type="PANTHER" id="PTHR23110">
    <property type="entry name" value="BTB DOMAIN TRANSCRIPTION FACTOR"/>
    <property type="match status" value="1"/>
</dbReference>
<evidence type="ECO:0000256" key="9">
    <source>
        <dbReference type="ARBA" id="ARBA00023163"/>
    </source>
</evidence>
<dbReference type="GO" id="GO:0003006">
    <property type="term" value="P:developmental process involved in reproduction"/>
    <property type="evidence" value="ECO:0007669"/>
    <property type="project" value="UniProtKB-ARBA"/>
</dbReference>
<keyword evidence="7" id="KW-0805">Transcription regulation</keyword>
<dbReference type="GO" id="GO:0048666">
    <property type="term" value="P:neuron development"/>
    <property type="evidence" value="ECO:0007669"/>
    <property type="project" value="UniProtKB-ARBA"/>
</dbReference>
<dbReference type="OrthoDB" id="10261408at2759"/>
<keyword evidence="8" id="KW-0238">DNA-binding</keyword>
<dbReference type="Proteomes" id="UP000479000">
    <property type="component" value="Unassembled WGS sequence"/>
</dbReference>
<organism evidence="15 16">
    <name type="scientific">Nesidiocoris tenuis</name>
    <dbReference type="NCBI Taxonomy" id="355587"/>
    <lineage>
        <taxon>Eukaryota</taxon>
        <taxon>Metazoa</taxon>
        <taxon>Ecdysozoa</taxon>
        <taxon>Arthropoda</taxon>
        <taxon>Hexapoda</taxon>
        <taxon>Insecta</taxon>
        <taxon>Pterygota</taxon>
        <taxon>Neoptera</taxon>
        <taxon>Paraneoptera</taxon>
        <taxon>Hemiptera</taxon>
        <taxon>Heteroptera</taxon>
        <taxon>Panheteroptera</taxon>
        <taxon>Cimicomorpha</taxon>
        <taxon>Miridae</taxon>
        <taxon>Dicyphina</taxon>
        <taxon>Nesidiocoris</taxon>
    </lineage>
</organism>
<evidence type="ECO:0008006" key="17">
    <source>
        <dbReference type="Google" id="ProtNLM"/>
    </source>
</evidence>
<feature type="domain" description="C2H2-type" evidence="14">
    <location>
        <begin position="625"/>
        <end position="652"/>
    </location>
</feature>
<dbReference type="Gene3D" id="3.30.710.10">
    <property type="entry name" value="Potassium Channel Kv1.1, Chain A"/>
    <property type="match status" value="1"/>
</dbReference>
<feature type="compositionally biased region" description="Basic and acidic residues" evidence="12">
    <location>
        <begin position="124"/>
        <end position="151"/>
    </location>
</feature>